<dbReference type="EMBL" id="UNOZ01000037">
    <property type="protein sequence ID" value="SYX92776.1"/>
    <property type="molecule type" value="Genomic_DNA"/>
</dbReference>
<dbReference type="AlphaFoldDB" id="A0A383S238"/>
<evidence type="ECO:0000256" key="1">
    <source>
        <dbReference type="SAM" id="MobiDB-lite"/>
    </source>
</evidence>
<name>A0A383S238_9PSED</name>
<proteinExistence type="predicted"/>
<evidence type="ECO:0000313" key="3">
    <source>
        <dbReference type="Proteomes" id="UP000263595"/>
    </source>
</evidence>
<sequence length="210" mass="22972">MKTADWSLWLVGGAALLVANEVAGPRQYVLDSILYAQLRAVKRVGPRFPNYGRWYSEYRRALEERGWIVTRSNSDHEARSEGRPPTPEFTSHSGLLARHPALSGLLGAASARLMLEDAQQHLRSFNLAGIDQASVAVHELGVVLPDCSLALSGLACSEDGIDLRESDAVLSEHLTEAVQQQVHGLLESKHLAVHIRSLGGLDARREHAKS</sequence>
<dbReference type="OrthoDB" id="7023363at2"/>
<gene>
    <name evidence="2" type="ORF">CCOS865_05068</name>
</gene>
<keyword evidence="3" id="KW-1185">Reference proteome</keyword>
<dbReference type="RefSeq" id="WP_119146186.1">
    <property type="nucleotide sequence ID" value="NZ_CBCSFL010000021.1"/>
</dbReference>
<reference evidence="3" key="1">
    <citation type="submission" date="2018-08" db="EMBL/GenBank/DDBJ databases">
        <authorList>
            <person name="Blom J."/>
        </authorList>
    </citation>
    <scope>NUCLEOTIDE SEQUENCE [LARGE SCALE GENOMIC DNA]</scope>
    <source>
        <strain evidence="3">CCOS 865</strain>
    </source>
</reference>
<organism evidence="2 3">
    <name type="scientific">Pseudomonas reidholzensis</name>
    <dbReference type="NCBI Taxonomy" id="1785162"/>
    <lineage>
        <taxon>Bacteria</taxon>
        <taxon>Pseudomonadati</taxon>
        <taxon>Pseudomonadota</taxon>
        <taxon>Gammaproteobacteria</taxon>
        <taxon>Pseudomonadales</taxon>
        <taxon>Pseudomonadaceae</taxon>
        <taxon>Pseudomonas</taxon>
    </lineage>
</organism>
<feature type="region of interest" description="Disordered" evidence="1">
    <location>
        <begin position="73"/>
        <end position="93"/>
    </location>
</feature>
<accession>A0A383S238</accession>
<evidence type="ECO:0000313" key="2">
    <source>
        <dbReference type="EMBL" id="SYX92776.1"/>
    </source>
</evidence>
<protein>
    <submittedName>
        <fullName evidence="2">Uncharacterized protein</fullName>
    </submittedName>
</protein>
<dbReference type="Proteomes" id="UP000263595">
    <property type="component" value="Unassembled WGS sequence"/>
</dbReference>
<feature type="compositionally biased region" description="Basic and acidic residues" evidence="1">
    <location>
        <begin position="73"/>
        <end position="82"/>
    </location>
</feature>